<evidence type="ECO:0000313" key="2">
    <source>
        <dbReference type="EnsemblMetazoa" id="CLYHEMP008501.1"/>
    </source>
</evidence>
<protein>
    <submittedName>
        <fullName evidence="2">Uncharacterized protein</fullName>
    </submittedName>
</protein>
<organism evidence="2 3">
    <name type="scientific">Clytia hemisphaerica</name>
    <dbReference type="NCBI Taxonomy" id="252671"/>
    <lineage>
        <taxon>Eukaryota</taxon>
        <taxon>Metazoa</taxon>
        <taxon>Cnidaria</taxon>
        <taxon>Hydrozoa</taxon>
        <taxon>Hydroidolina</taxon>
        <taxon>Leptothecata</taxon>
        <taxon>Obeliida</taxon>
        <taxon>Clytiidae</taxon>
        <taxon>Clytia</taxon>
    </lineage>
</organism>
<feature type="compositionally biased region" description="Low complexity" evidence="1">
    <location>
        <begin position="175"/>
        <end position="194"/>
    </location>
</feature>
<proteinExistence type="predicted"/>
<feature type="region of interest" description="Disordered" evidence="1">
    <location>
        <begin position="175"/>
        <end position="195"/>
    </location>
</feature>
<dbReference type="GeneID" id="136804986"/>
<accession>A0A7M5UBK0</accession>
<dbReference type="RefSeq" id="XP_066917624.1">
    <property type="nucleotide sequence ID" value="XM_067061523.1"/>
</dbReference>
<keyword evidence="3" id="KW-1185">Reference proteome</keyword>
<evidence type="ECO:0000256" key="1">
    <source>
        <dbReference type="SAM" id="MobiDB-lite"/>
    </source>
</evidence>
<dbReference type="Proteomes" id="UP000594262">
    <property type="component" value="Unplaced"/>
</dbReference>
<sequence>MRIKRYFQKPRYHIGQGMLKFKGNRHYTLGELASHTLSFMTKRLPKWYGDDNEPFQTGFFDKEGSFRLRTEEAQVKEQKRVPKKWIDGDIADEGYSSDIEEWDQENDFPLTKTNPVPLPTVRNYSSFEALPYPKLVQSSFEAVPDYLAFGIPSLIGKPYISTPIGKPYIPTPIGKPSIATPKTSSKSPPSVKSLSDQDKDFFCATNYEDTLHYYQTLSNQYF</sequence>
<dbReference type="EnsemblMetazoa" id="CLYHEMT008501.1">
    <property type="protein sequence ID" value="CLYHEMP008501.1"/>
    <property type="gene ID" value="CLYHEMG008501"/>
</dbReference>
<reference evidence="2" key="1">
    <citation type="submission" date="2021-01" db="UniProtKB">
        <authorList>
            <consortium name="EnsemblMetazoa"/>
        </authorList>
    </citation>
    <scope>IDENTIFICATION</scope>
</reference>
<name>A0A7M5UBK0_9CNID</name>
<dbReference type="AlphaFoldDB" id="A0A7M5UBK0"/>
<evidence type="ECO:0000313" key="3">
    <source>
        <dbReference type="Proteomes" id="UP000594262"/>
    </source>
</evidence>